<dbReference type="EC" id="3.1.26.4" evidence="3"/>
<dbReference type="GO" id="GO:0043137">
    <property type="term" value="P:DNA replication, removal of RNA primer"/>
    <property type="evidence" value="ECO:0007669"/>
    <property type="project" value="TreeGrafter"/>
</dbReference>
<dbReference type="EMBL" id="CAJNNW010032649">
    <property type="protein sequence ID" value="CAE8714475.1"/>
    <property type="molecule type" value="Genomic_DNA"/>
</dbReference>
<dbReference type="PANTHER" id="PTHR10642">
    <property type="entry name" value="RIBONUCLEASE H1"/>
    <property type="match status" value="1"/>
</dbReference>
<accession>A0A813L3E6</accession>
<dbReference type="GO" id="GO:0003676">
    <property type="term" value="F:nucleic acid binding"/>
    <property type="evidence" value="ECO:0007669"/>
    <property type="project" value="InterPro"/>
</dbReference>
<dbReference type="SUPFAM" id="SSF53098">
    <property type="entry name" value="Ribonuclease H-like"/>
    <property type="match status" value="1"/>
</dbReference>
<gene>
    <name evidence="9" type="ORF">PGLA1383_LOCUS13592</name>
    <name evidence="10" type="ORF">PGLA2088_LOCUS38010</name>
</gene>
<evidence type="ECO:0000313" key="12">
    <source>
        <dbReference type="Proteomes" id="UP000654075"/>
    </source>
</evidence>
<dbReference type="InterPro" id="IPR012337">
    <property type="entry name" value="RNaseH-like_sf"/>
</dbReference>
<dbReference type="EMBL" id="CAJNNV010007561">
    <property type="protein sequence ID" value="CAE8595074.1"/>
    <property type="molecule type" value="Genomic_DNA"/>
</dbReference>
<protein>
    <recommendedName>
        <fullName evidence="3">ribonuclease H</fullName>
        <ecNumber evidence="3">3.1.26.4</ecNumber>
    </recommendedName>
</protein>
<sequence length="405" mass="45352">MLSASTGHGLGEPWNKIGSMTPLNRSVLEQILAGALRTQHRLYAAGMSGTPACPLCGCDREDLLHVFKCPETEHLRTRKPADPLFDLTWQQTGIVQNDPRIDEEIMKLALTKDESIAAILQPLAERVDVWTDGASEDNAVERFRRAGVGVFFGHAHRLNVSAILPGIYQTNQLAELFAIVLALKVSGVPLWLRTDSEWVVGIWATILINGGTQNTSFEHDDLWVELWELYQRQPNARDGLPWIIVTKIKGHATQDDICSGIISALDAEGNRHADKFATDGAKKHSVPGHIRRRYAKIVRHTLWWQTEAILTILERNAKLKEAGLWNASHPASIFLMSLTLHSQNCHNRMVRFRKSFQVSAGDSQELEQHMWCTMMQISSCLRLTGHTSMFCTMLSSSISITFDGL</sequence>
<evidence type="ECO:0000313" key="9">
    <source>
        <dbReference type="EMBL" id="CAE8595074.1"/>
    </source>
</evidence>
<feature type="domain" description="RNase H type-1" evidence="8">
    <location>
        <begin position="123"/>
        <end position="282"/>
    </location>
</feature>
<evidence type="ECO:0000313" key="11">
    <source>
        <dbReference type="Proteomes" id="UP000626109"/>
    </source>
</evidence>
<evidence type="ECO:0000256" key="4">
    <source>
        <dbReference type="ARBA" id="ARBA00022722"/>
    </source>
</evidence>
<dbReference type="InterPro" id="IPR002156">
    <property type="entry name" value="RNaseH_domain"/>
</dbReference>
<keyword evidence="7" id="KW-0378">Hydrolase</keyword>
<dbReference type="InterPro" id="IPR050092">
    <property type="entry name" value="RNase_H"/>
</dbReference>
<dbReference type="InterPro" id="IPR036397">
    <property type="entry name" value="RNaseH_sf"/>
</dbReference>
<organism evidence="10 11">
    <name type="scientific">Polarella glacialis</name>
    <name type="common">Dinoflagellate</name>
    <dbReference type="NCBI Taxonomy" id="89957"/>
    <lineage>
        <taxon>Eukaryota</taxon>
        <taxon>Sar</taxon>
        <taxon>Alveolata</taxon>
        <taxon>Dinophyceae</taxon>
        <taxon>Suessiales</taxon>
        <taxon>Suessiaceae</taxon>
        <taxon>Polarella</taxon>
    </lineage>
</organism>
<evidence type="ECO:0000256" key="6">
    <source>
        <dbReference type="ARBA" id="ARBA00022759"/>
    </source>
</evidence>
<dbReference type="PROSITE" id="PS50879">
    <property type="entry name" value="RNASE_H_1"/>
    <property type="match status" value="1"/>
</dbReference>
<dbReference type="Gene3D" id="3.30.420.10">
    <property type="entry name" value="Ribonuclease H-like superfamily/Ribonuclease H"/>
    <property type="match status" value="1"/>
</dbReference>
<evidence type="ECO:0000256" key="3">
    <source>
        <dbReference type="ARBA" id="ARBA00012180"/>
    </source>
</evidence>
<evidence type="ECO:0000256" key="2">
    <source>
        <dbReference type="ARBA" id="ARBA00005300"/>
    </source>
</evidence>
<dbReference type="Pfam" id="PF00075">
    <property type="entry name" value="RNase_H"/>
    <property type="match status" value="1"/>
</dbReference>
<evidence type="ECO:0000313" key="10">
    <source>
        <dbReference type="EMBL" id="CAE8714475.1"/>
    </source>
</evidence>
<name>A0A813L3E6_POLGL</name>
<evidence type="ECO:0000259" key="8">
    <source>
        <dbReference type="PROSITE" id="PS50879"/>
    </source>
</evidence>
<keyword evidence="12" id="KW-1185">Reference proteome</keyword>
<dbReference type="GO" id="GO:0046872">
    <property type="term" value="F:metal ion binding"/>
    <property type="evidence" value="ECO:0007669"/>
    <property type="project" value="UniProtKB-KW"/>
</dbReference>
<evidence type="ECO:0000256" key="7">
    <source>
        <dbReference type="ARBA" id="ARBA00022801"/>
    </source>
</evidence>
<keyword evidence="5" id="KW-0479">Metal-binding</keyword>
<evidence type="ECO:0000256" key="5">
    <source>
        <dbReference type="ARBA" id="ARBA00022723"/>
    </source>
</evidence>
<comment type="similarity">
    <text evidence="2">Belongs to the RNase H family.</text>
</comment>
<dbReference type="PANTHER" id="PTHR10642:SF26">
    <property type="entry name" value="RIBONUCLEASE H1"/>
    <property type="match status" value="1"/>
</dbReference>
<comment type="caution">
    <text evidence="10">The sequence shown here is derived from an EMBL/GenBank/DDBJ whole genome shotgun (WGS) entry which is preliminary data.</text>
</comment>
<dbReference type="Proteomes" id="UP000654075">
    <property type="component" value="Unassembled WGS sequence"/>
</dbReference>
<dbReference type="AlphaFoldDB" id="A0A813L3E6"/>
<reference evidence="10" key="1">
    <citation type="submission" date="2021-02" db="EMBL/GenBank/DDBJ databases">
        <authorList>
            <person name="Dougan E. K."/>
            <person name="Rhodes N."/>
            <person name="Thang M."/>
            <person name="Chan C."/>
        </authorList>
    </citation>
    <scope>NUCLEOTIDE SEQUENCE</scope>
</reference>
<dbReference type="GO" id="GO:0004523">
    <property type="term" value="F:RNA-DNA hybrid ribonuclease activity"/>
    <property type="evidence" value="ECO:0007669"/>
    <property type="project" value="UniProtKB-EC"/>
</dbReference>
<dbReference type="OrthoDB" id="407198at2759"/>
<evidence type="ECO:0000256" key="1">
    <source>
        <dbReference type="ARBA" id="ARBA00000077"/>
    </source>
</evidence>
<dbReference type="Proteomes" id="UP000626109">
    <property type="component" value="Unassembled WGS sequence"/>
</dbReference>
<comment type="catalytic activity">
    <reaction evidence="1">
        <text>Endonucleolytic cleavage to 5'-phosphomonoester.</text>
        <dbReference type="EC" id="3.1.26.4"/>
    </reaction>
</comment>
<keyword evidence="6" id="KW-0255">Endonuclease</keyword>
<proteinExistence type="inferred from homology"/>
<keyword evidence="4" id="KW-0540">Nuclease</keyword>